<dbReference type="AlphaFoldDB" id="A0A562TC67"/>
<dbReference type="PROSITE" id="PS50878">
    <property type="entry name" value="RT_POL"/>
    <property type="match status" value="1"/>
</dbReference>
<feature type="domain" description="Reverse transcriptase" evidence="2">
    <location>
        <begin position="44"/>
        <end position="290"/>
    </location>
</feature>
<evidence type="ECO:0000256" key="1">
    <source>
        <dbReference type="ARBA" id="ARBA00034120"/>
    </source>
</evidence>
<dbReference type="PANTHER" id="PTHR34047:SF8">
    <property type="entry name" value="PROTEIN YKFC"/>
    <property type="match status" value="1"/>
</dbReference>
<sequence>MIKLAESSYRWAIKHLLKENDTDLFPRPFEITIIQEMEDELIKELADLDLTNYQWNAARRFLIPKDNLSYRNATQLHPIDSIVLAAILYEYGNLIENNRLPDNIVFSYRFKPLSDGTMYANKTAWNNFWEACRDKISTLDEEEGKYELDSCYEYVVTCDISDFYNQIYLHTIENQLRDCGFPNQVQKRIAELIKVLNLSTSRGIPIGPHSSHILAEMSLIPVDNNLSLRGIPFLRYVDDMVFFCKNEKEARIRILQIADILDKEQRLALQRQKTREFKVREFFKYTRKMLGDEPVYEAENEIVEIIRKYTGGNAYTKIVLSAIDNKDLRRISKGKVVDLLQEYLDAENFEKLRWLYRRLSQIGIPHAVEFSIENFQNLIPALNDICLYINSCAENFQSDWKNIGGKILELLDDEIVNNNPFYQISLLNLFVYNNRLNHIGILIDKFKSANEDVKRKILLSSINYKNAAWINQLKEDQVRFSEWTRRAYIIATKSLPPEQKKFLHGNIRETLNQNQILERLLLQWAK</sequence>
<dbReference type="RefSeq" id="WP_145710311.1">
    <property type="nucleotide sequence ID" value="NZ_BAAAFY010000001.1"/>
</dbReference>
<dbReference type="EMBL" id="VLLG01000002">
    <property type="protein sequence ID" value="TWI91147.1"/>
    <property type="molecule type" value="Genomic_DNA"/>
</dbReference>
<protein>
    <submittedName>
        <fullName evidence="3">Reverse transcriptase (RNA-dependent DNA polymerase)</fullName>
    </submittedName>
</protein>
<keyword evidence="4" id="KW-1185">Reference proteome</keyword>
<dbReference type="Pfam" id="PF00078">
    <property type="entry name" value="RVT_1"/>
    <property type="match status" value="1"/>
</dbReference>
<keyword evidence="3" id="KW-0808">Transferase</keyword>
<evidence type="ECO:0000313" key="3">
    <source>
        <dbReference type="EMBL" id="TWI91147.1"/>
    </source>
</evidence>
<comment type="caution">
    <text evidence="3">The sequence shown here is derived from an EMBL/GenBank/DDBJ whole genome shotgun (WGS) entry which is preliminary data.</text>
</comment>
<evidence type="ECO:0000313" key="4">
    <source>
        <dbReference type="Proteomes" id="UP000316778"/>
    </source>
</evidence>
<accession>A0A562TC67</accession>
<dbReference type="OrthoDB" id="9780724at2"/>
<name>A0A562TC67_CHIJA</name>
<organism evidence="3 4">
    <name type="scientific">Chitinophaga japonensis</name>
    <name type="common">Flexibacter japonensis</name>
    <dbReference type="NCBI Taxonomy" id="104662"/>
    <lineage>
        <taxon>Bacteria</taxon>
        <taxon>Pseudomonadati</taxon>
        <taxon>Bacteroidota</taxon>
        <taxon>Chitinophagia</taxon>
        <taxon>Chitinophagales</taxon>
        <taxon>Chitinophagaceae</taxon>
        <taxon>Chitinophaga</taxon>
    </lineage>
</organism>
<gene>
    <name evidence="3" type="ORF">LX66_0509</name>
</gene>
<evidence type="ECO:0000259" key="2">
    <source>
        <dbReference type="PROSITE" id="PS50878"/>
    </source>
</evidence>
<dbReference type="GO" id="GO:0003964">
    <property type="term" value="F:RNA-directed DNA polymerase activity"/>
    <property type="evidence" value="ECO:0007669"/>
    <property type="project" value="UniProtKB-KW"/>
</dbReference>
<dbReference type="InterPro" id="IPR043502">
    <property type="entry name" value="DNA/RNA_pol_sf"/>
</dbReference>
<dbReference type="CDD" id="cd01646">
    <property type="entry name" value="RT_Bac_retron_I"/>
    <property type="match status" value="1"/>
</dbReference>
<dbReference type="InterPro" id="IPR051083">
    <property type="entry name" value="GrpII_Intron_Splice-Mob/Def"/>
</dbReference>
<proteinExistence type="inferred from homology"/>
<keyword evidence="3" id="KW-0695">RNA-directed DNA polymerase</keyword>
<dbReference type="Proteomes" id="UP000316778">
    <property type="component" value="Unassembled WGS sequence"/>
</dbReference>
<keyword evidence="3" id="KW-0548">Nucleotidyltransferase</keyword>
<dbReference type="InterPro" id="IPR000477">
    <property type="entry name" value="RT_dom"/>
</dbReference>
<comment type="similarity">
    <text evidence="1">Belongs to the bacterial reverse transcriptase family.</text>
</comment>
<dbReference type="SUPFAM" id="SSF56672">
    <property type="entry name" value="DNA/RNA polymerases"/>
    <property type="match status" value="1"/>
</dbReference>
<dbReference type="PANTHER" id="PTHR34047">
    <property type="entry name" value="NUCLEAR INTRON MATURASE 1, MITOCHONDRIAL-RELATED"/>
    <property type="match status" value="1"/>
</dbReference>
<reference evidence="3 4" key="1">
    <citation type="journal article" date="2013" name="Stand. Genomic Sci.">
        <title>Genomic Encyclopedia of Type Strains, Phase I: The one thousand microbial genomes (KMG-I) project.</title>
        <authorList>
            <person name="Kyrpides N.C."/>
            <person name="Woyke T."/>
            <person name="Eisen J.A."/>
            <person name="Garrity G."/>
            <person name="Lilburn T.G."/>
            <person name="Beck B.J."/>
            <person name="Whitman W.B."/>
            <person name="Hugenholtz P."/>
            <person name="Klenk H.P."/>
        </authorList>
    </citation>
    <scope>NUCLEOTIDE SEQUENCE [LARGE SCALE GENOMIC DNA]</scope>
    <source>
        <strain evidence="3 4">DSM 13484</strain>
    </source>
</reference>